<dbReference type="PANTHER" id="PTHR11851">
    <property type="entry name" value="METALLOPROTEASE"/>
    <property type="match status" value="1"/>
</dbReference>
<evidence type="ECO:0000256" key="1">
    <source>
        <dbReference type="ARBA" id="ARBA00007261"/>
    </source>
</evidence>
<dbReference type="GO" id="GO:0004222">
    <property type="term" value="F:metalloendopeptidase activity"/>
    <property type="evidence" value="ECO:0007669"/>
    <property type="project" value="InterPro"/>
</dbReference>
<dbReference type="Gene3D" id="3.30.830.10">
    <property type="entry name" value="Metalloenzyme, LuxS/M16 peptidase-like"/>
    <property type="match status" value="4"/>
</dbReference>
<evidence type="ECO:0000313" key="4">
    <source>
        <dbReference type="EMBL" id="VAX38277.1"/>
    </source>
</evidence>
<protein>
    <recommendedName>
        <fullName evidence="5">Zinc protease</fullName>
    </recommendedName>
</protein>
<comment type="similarity">
    <text evidence="1">Belongs to the peptidase M16 family.</text>
</comment>
<evidence type="ECO:0008006" key="5">
    <source>
        <dbReference type="Google" id="ProtNLM"/>
    </source>
</evidence>
<dbReference type="InterPro" id="IPR011765">
    <property type="entry name" value="Pept_M16_N"/>
</dbReference>
<dbReference type="EMBL" id="UOGL01000173">
    <property type="protein sequence ID" value="VAX38277.1"/>
    <property type="molecule type" value="Genomic_DNA"/>
</dbReference>
<feature type="domain" description="Peptidase M16 C-terminal" evidence="3">
    <location>
        <begin position="218"/>
        <end position="392"/>
    </location>
</feature>
<dbReference type="InterPro" id="IPR050361">
    <property type="entry name" value="MPP/UQCRC_Complex"/>
</dbReference>
<evidence type="ECO:0000259" key="3">
    <source>
        <dbReference type="Pfam" id="PF05193"/>
    </source>
</evidence>
<reference evidence="4" key="1">
    <citation type="submission" date="2018-06" db="EMBL/GenBank/DDBJ databases">
        <authorList>
            <person name="Zhirakovskaya E."/>
        </authorList>
    </citation>
    <scope>NUCLEOTIDE SEQUENCE</scope>
</reference>
<organism evidence="4">
    <name type="scientific">hydrothermal vent metagenome</name>
    <dbReference type="NCBI Taxonomy" id="652676"/>
    <lineage>
        <taxon>unclassified sequences</taxon>
        <taxon>metagenomes</taxon>
        <taxon>ecological metagenomes</taxon>
    </lineage>
</organism>
<dbReference type="InterPro" id="IPR011249">
    <property type="entry name" value="Metalloenz_LuxS/M16"/>
</dbReference>
<proteinExistence type="inferred from homology"/>
<dbReference type="SUPFAM" id="SSF63411">
    <property type="entry name" value="LuxS/MPP-like metallohydrolase"/>
    <property type="match status" value="4"/>
</dbReference>
<dbReference type="Pfam" id="PF05193">
    <property type="entry name" value="Peptidase_M16_C"/>
    <property type="match status" value="2"/>
</dbReference>
<gene>
    <name evidence="4" type="ORF">MNBD_PLANCTO02-1954</name>
</gene>
<dbReference type="InterPro" id="IPR001431">
    <property type="entry name" value="Pept_M16_Zn_BS"/>
</dbReference>
<feature type="domain" description="Peptidase M16 C-terminal" evidence="3">
    <location>
        <begin position="670"/>
        <end position="851"/>
    </location>
</feature>
<feature type="domain" description="Peptidase M16 N-terminal" evidence="2">
    <location>
        <begin position="66"/>
        <end position="207"/>
    </location>
</feature>
<name>A0A3B1E5T5_9ZZZZ</name>
<evidence type="ECO:0000259" key="2">
    <source>
        <dbReference type="Pfam" id="PF00675"/>
    </source>
</evidence>
<dbReference type="GO" id="GO:0046872">
    <property type="term" value="F:metal ion binding"/>
    <property type="evidence" value="ECO:0007669"/>
    <property type="project" value="InterPro"/>
</dbReference>
<dbReference type="Pfam" id="PF00675">
    <property type="entry name" value="Peptidase_M16"/>
    <property type="match status" value="2"/>
</dbReference>
<dbReference type="GO" id="GO:0006508">
    <property type="term" value="P:proteolysis"/>
    <property type="evidence" value="ECO:0007669"/>
    <property type="project" value="InterPro"/>
</dbReference>
<accession>A0A3B1E5T5</accession>
<dbReference type="InterPro" id="IPR007863">
    <property type="entry name" value="Peptidase_M16_C"/>
</dbReference>
<dbReference type="PROSITE" id="PS00143">
    <property type="entry name" value="INSULINASE"/>
    <property type="match status" value="1"/>
</dbReference>
<dbReference type="AlphaFoldDB" id="A0A3B1E5T5"/>
<sequence>MSKCLIQRHAWRLFVLFVASFAINQCSTSTLYAAEESKGKGMKKITSIEGITEYRLKNGLSVLLFPDSSKPTVTVNLTVFVGSRHEGYGEAGMAHLLEHMLFKGTPSHPHVPKALQERGAQFNGTTWLDRTNYYETMPASNGNLEFAIRLEADRMINSNVLGKDLKSEMTVVRNEFERGENSPSRILSQRMMSTAYQWHNYGKSTIGNRADIERVPIKNLKRFYKKHYQTDNAMLVVAGKFDQTKAKEYIVKYFGSIKKPTRKLDQTYTEEPAQDGERMVTLRRVGEVAIVGSLYHIPAGAHPDYVAIDVLESILTSAPSGRLYKGLVETKRATSIRGAAYSLHDPGVLRFMAEVSKGNDPHVVLETLLELLNVVQTKGVTKDEVERAKRKLLKQRELQANNSGRIAVGLSEWAAMGDWRLYFLYRDRLEKVTADDVSQVAKKYLTSNNRTVGLFIPTEKPDRATVPPTPDLANMIGEYKGRKVVSTGEAFDVDANKIEARTKRSKLSTGVQVATLEKKTRGEMLVLRLTLRFGNRKSLHGMSQASTFLGPMFLRGTKKYTRQQLQDELDKLQARLSISSSAGEITFGIQCKREKIAEVLNLLEEVMQHPTFPKEELSILKRASVASREQQLKDPQALATTAVRRKISPYPKGDPLYQPTIQESIEEINKVTIDDVTSLYNNYLGGQHGELVVVGDFDTKEVVPRVEKMLAGWNAKQPYVRIEAKVDPKAKGSVEDILTPGKANATYFAAMAIPMRDDAADYPALVIGNFIFGGASISSRLGDRVRQKEGLSYGVGSGFNASSLDQRGSFYLYAITNPQNMPKVKVAILEELDKILKKGITEKELAFAKKGYLQKMQVSRSQDSTLAALLAGTIQAKRTMQQTANLENAIQSLTKEQVQAALNKYLLKEKLNIIAAGDFKKK</sequence>
<dbReference type="PANTHER" id="PTHR11851:SF49">
    <property type="entry name" value="MITOCHONDRIAL-PROCESSING PEPTIDASE SUBUNIT ALPHA"/>
    <property type="match status" value="1"/>
</dbReference>
<feature type="domain" description="Peptidase M16 N-terminal" evidence="2">
    <location>
        <begin position="545"/>
        <end position="644"/>
    </location>
</feature>